<feature type="domain" description="Transketolase-like pyrimidine-binding" evidence="2">
    <location>
        <begin position="1"/>
        <end position="116"/>
    </location>
</feature>
<protein>
    <recommendedName>
        <fullName evidence="2">Transketolase-like pyrimidine-binding domain-containing protein</fullName>
    </recommendedName>
</protein>
<dbReference type="Pfam" id="PF02779">
    <property type="entry name" value="Transket_pyr"/>
    <property type="match status" value="1"/>
</dbReference>
<dbReference type="InterPro" id="IPR033247">
    <property type="entry name" value="Transketolase_fam"/>
</dbReference>
<dbReference type="PANTHER" id="PTHR43522">
    <property type="entry name" value="TRANSKETOLASE"/>
    <property type="match status" value="1"/>
</dbReference>
<dbReference type="GO" id="GO:0004802">
    <property type="term" value="F:transketolase activity"/>
    <property type="evidence" value="ECO:0007669"/>
    <property type="project" value="TreeGrafter"/>
</dbReference>
<dbReference type="Proteomes" id="UP000314982">
    <property type="component" value="Unassembled WGS sequence"/>
</dbReference>
<dbReference type="InterPro" id="IPR029061">
    <property type="entry name" value="THDP-binding"/>
</dbReference>
<dbReference type="GO" id="GO:0005829">
    <property type="term" value="C:cytosol"/>
    <property type="evidence" value="ECO:0007669"/>
    <property type="project" value="TreeGrafter"/>
</dbReference>
<dbReference type="SMART" id="SM00861">
    <property type="entry name" value="Transket_pyr"/>
    <property type="match status" value="1"/>
</dbReference>
<dbReference type="STRING" id="62062.ENSHHUP00000027956"/>
<dbReference type="GO" id="GO:0006098">
    <property type="term" value="P:pentose-phosphate shunt"/>
    <property type="evidence" value="ECO:0007669"/>
    <property type="project" value="TreeGrafter"/>
</dbReference>
<evidence type="ECO:0000313" key="3">
    <source>
        <dbReference type="Ensembl" id="ENSHHUP00000027956.1"/>
    </source>
</evidence>
<proteinExistence type="predicted"/>
<dbReference type="CDD" id="cd07033">
    <property type="entry name" value="TPP_PYR_DXS_TK_like"/>
    <property type="match status" value="1"/>
</dbReference>
<reference evidence="4" key="1">
    <citation type="submission" date="2018-06" db="EMBL/GenBank/DDBJ databases">
        <title>Genome assembly of Danube salmon.</title>
        <authorList>
            <person name="Macqueen D.J."/>
            <person name="Gundappa M.K."/>
        </authorList>
    </citation>
    <scope>NUCLEOTIDE SEQUENCE [LARGE SCALE GENOMIC DNA]</scope>
</reference>
<sequence>MSGDFQKDTPIGRYLRFGVREHGMAAICNGLFAHGGVRPFCATFYNFIGYALGAVRVSALSQFGVLYIATHDSIFLGEDGPTHQPIEMNASLRSMPNMFLYRPADGNEVSAQNLLD</sequence>
<dbReference type="PANTHER" id="PTHR43522:SF2">
    <property type="entry name" value="TRANSKETOLASE 1-RELATED"/>
    <property type="match status" value="1"/>
</dbReference>
<evidence type="ECO:0000256" key="1">
    <source>
        <dbReference type="ARBA" id="ARBA00001964"/>
    </source>
</evidence>
<organism evidence="3 4">
    <name type="scientific">Hucho hucho</name>
    <name type="common">huchen</name>
    <dbReference type="NCBI Taxonomy" id="62062"/>
    <lineage>
        <taxon>Eukaryota</taxon>
        <taxon>Metazoa</taxon>
        <taxon>Chordata</taxon>
        <taxon>Craniata</taxon>
        <taxon>Vertebrata</taxon>
        <taxon>Euteleostomi</taxon>
        <taxon>Actinopterygii</taxon>
        <taxon>Neopterygii</taxon>
        <taxon>Teleostei</taxon>
        <taxon>Protacanthopterygii</taxon>
        <taxon>Salmoniformes</taxon>
        <taxon>Salmonidae</taxon>
        <taxon>Salmoninae</taxon>
        <taxon>Hucho</taxon>
    </lineage>
</organism>
<dbReference type="InterPro" id="IPR005475">
    <property type="entry name" value="Transketolase-like_Pyr-bd"/>
</dbReference>
<comment type="cofactor">
    <cofactor evidence="1">
        <name>thiamine diphosphate</name>
        <dbReference type="ChEBI" id="CHEBI:58937"/>
    </cofactor>
</comment>
<reference evidence="3" key="3">
    <citation type="submission" date="2025-09" db="UniProtKB">
        <authorList>
            <consortium name="Ensembl"/>
        </authorList>
    </citation>
    <scope>IDENTIFICATION</scope>
</reference>
<accession>A0A4W5LP51</accession>
<evidence type="ECO:0000313" key="4">
    <source>
        <dbReference type="Proteomes" id="UP000314982"/>
    </source>
</evidence>
<evidence type="ECO:0000259" key="2">
    <source>
        <dbReference type="SMART" id="SM00861"/>
    </source>
</evidence>
<dbReference type="AlphaFoldDB" id="A0A4W5LP51"/>
<dbReference type="SUPFAM" id="SSF52518">
    <property type="entry name" value="Thiamin diphosphate-binding fold (THDP-binding)"/>
    <property type="match status" value="1"/>
</dbReference>
<name>A0A4W5LP51_9TELE</name>
<dbReference type="PROSITE" id="PS00802">
    <property type="entry name" value="TRANSKETOLASE_2"/>
    <property type="match status" value="1"/>
</dbReference>
<dbReference type="Gene3D" id="3.40.50.970">
    <property type="match status" value="1"/>
</dbReference>
<reference evidence="3" key="2">
    <citation type="submission" date="2025-08" db="UniProtKB">
        <authorList>
            <consortium name="Ensembl"/>
        </authorList>
    </citation>
    <scope>IDENTIFICATION</scope>
</reference>
<dbReference type="GeneTree" id="ENSGT00940000176704"/>
<keyword evidence="4" id="KW-1185">Reference proteome</keyword>
<dbReference type="InterPro" id="IPR020826">
    <property type="entry name" value="Transketolase_BS"/>
</dbReference>
<dbReference type="Ensembl" id="ENSHHUT00000029078.1">
    <property type="protein sequence ID" value="ENSHHUP00000027956.1"/>
    <property type="gene ID" value="ENSHHUG00000017765.1"/>
</dbReference>